<evidence type="ECO:0008006" key="3">
    <source>
        <dbReference type="Google" id="ProtNLM"/>
    </source>
</evidence>
<comment type="caution">
    <text evidence="1">The sequence shown here is derived from an EMBL/GenBank/DDBJ whole genome shotgun (WGS) entry which is preliminary data.</text>
</comment>
<dbReference type="AlphaFoldDB" id="A0ABD4SVK9"/>
<sequence>MKRRISHRSVIGTILDAFTRWKVVAGVSRETLAIEVVEVHERLGLDRVTGVRFSDNPDRIQRAKNDADRLFRWLDEGRDNGHLPANMLPGLLASLPVDLRVVAANEILAPAGLAVRLLPDGSGQDRRGMLLALLKESGEAGVALAGLGDGSSVSGLRRAIAEIEEARAAADEALRGLHADLVVAQRESGVCCG</sequence>
<reference evidence="1 2" key="1">
    <citation type="submission" date="2021-10" db="EMBL/GenBank/DDBJ databases">
        <title>Whole-genome sequencing analysis of Laribacter hongkongensis: virulence gene profiles, carbohydrate-active enzyme prediction, and antimicrobial resistance characterization.</title>
        <authorList>
            <person name="Yuan P."/>
            <person name="Zhan Y."/>
            <person name="Chen D."/>
        </authorList>
    </citation>
    <scope>NUCLEOTIDE SEQUENCE [LARGE SCALE GENOMIC DNA]</scope>
    <source>
        <strain evidence="1 2">W67</strain>
    </source>
</reference>
<evidence type="ECO:0000313" key="1">
    <source>
        <dbReference type="EMBL" id="MCG9026730.1"/>
    </source>
</evidence>
<evidence type="ECO:0000313" key="2">
    <source>
        <dbReference type="Proteomes" id="UP001200247"/>
    </source>
</evidence>
<gene>
    <name evidence="1" type="ORF">LH440_12620</name>
</gene>
<name>A0ABD4SVK9_9NEIS</name>
<dbReference type="Gene3D" id="1.10.3600.10">
    <property type="entry name" value="Putative bacterial toxin ydaT"/>
    <property type="match status" value="1"/>
</dbReference>
<dbReference type="RefSeq" id="WP_239894308.1">
    <property type="nucleotide sequence ID" value="NZ_JAJAXM010000025.1"/>
</dbReference>
<protein>
    <recommendedName>
        <fullName evidence="3">Bacterial toxin YdaT domain-containing protein</fullName>
    </recommendedName>
</protein>
<dbReference type="EMBL" id="JAJAXM010000025">
    <property type="protein sequence ID" value="MCG9026730.1"/>
    <property type="molecule type" value="Genomic_DNA"/>
</dbReference>
<proteinExistence type="predicted"/>
<dbReference type="InterPro" id="IPR037042">
    <property type="entry name" value="YdaT-like_sf"/>
</dbReference>
<dbReference type="Proteomes" id="UP001200247">
    <property type="component" value="Unassembled WGS sequence"/>
</dbReference>
<organism evidence="1 2">
    <name type="scientific">Laribacter hongkongensis</name>
    <dbReference type="NCBI Taxonomy" id="168471"/>
    <lineage>
        <taxon>Bacteria</taxon>
        <taxon>Pseudomonadati</taxon>
        <taxon>Pseudomonadota</taxon>
        <taxon>Betaproteobacteria</taxon>
        <taxon>Neisseriales</taxon>
        <taxon>Aquaspirillaceae</taxon>
        <taxon>Laribacter</taxon>
    </lineage>
</organism>
<accession>A0ABD4SVK9</accession>